<organism evidence="3 4">
    <name type="scientific">Sporolactobacillus terrae</name>
    <dbReference type="NCBI Taxonomy" id="269673"/>
    <lineage>
        <taxon>Bacteria</taxon>
        <taxon>Bacillati</taxon>
        <taxon>Bacillota</taxon>
        <taxon>Bacilli</taxon>
        <taxon>Bacillales</taxon>
        <taxon>Sporolactobacillaceae</taxon>
        <taxon>Sporolactobacillus</taxon>
    </lineage>
</organism>
<feature type="domain" description="Response regulatory" evidence="2">
    <location>
        <begin position="1"/>
        <end position="94"/>
    </location>
</feature>
<dbReference type="SUPFAM" id="SSF52172">
    <property type="entry name" value="CheY-like"/>
    <property type="match status" value="1"/>
</dbReference>
<dbReference type="Gene3D" id="3.40.50.2300">
    <property type="match status" value="1"/>
</dbReference>
<name>A0ABX5QB51_9BACL</name>
<dbReference type="EMBL" id="CP025688">
    <property type="protein sequence ID" value="QAA23880.1"/>
    <property type="molecule type" value="Genomic_DNA"/>
</dbReference>
<proteinExistence type="predicted"/>
<evidence type="ECO:0000259" key="2">
    <source>
        <dbReference type="PROSITE" id="PS50110"/>
    </source>
</evidence>
<sequence>METFREGQSFFESKHLEKPGKHIVLLENILPRITGPEIVKQIRENYSDVTVSIMMFSGRKREEDVLSAFKFGVNDFMEKPIRIHELTVRMMNMKKRMSELVPSFN</sequence>
<dbReference type="RefSeq" id="WP_081791821.1">
    <property type="nucleotide sequence ID" value="NZ_AP021853.1"/>
</dbReference>
<gene>
    <name evidence="3" type="ORF">C0674_15490</name>
</gene>
<evidence type="ECO:0000313" key="4">
    <source>
        <dbReference type="Proteomes" id="UP000285882"/>
    </source>
</evidence>
<keyword evidence="4" id="KW-1185">Reference proteome</keyword>
<reference evidence="3 4" key="1">
    <citation type="submission" date="2018-01" db="EMBL/GenBank/DDBJ databases">
        <title>Complete genome sequencing of Sporolactobacillus terrae DLG3.</title>
        <authorList>
            <person name="Nam Y.-D."/>
            <person name="Kang J."/>
            <person name="Chung W.-H."/>
        </authorList>
    </citation>
    <scope>NUCLEOTIDE SEQUENCE [LARGE SCALE GENOMIC DNA]</scope>
    <source>
        <strain evidence="3 4">DLG3</strain>
    </source>
</reference>
<comment type="caution">
    <text evidence="1">Lacks conserved residue(s) required for the propagation of feature annotation.</text>
</comment>
<dbReference type="InterPro" id="IPR011006">
    <property type="entry name" value="CheY-like_superfamily"/>
</dbReference>
<dbReference type="InterPro" id="IPR001789">
    <property type="entry name" value="Sig_transdc_resp-reg_receiver"/>
</dbReference>
<dbReference type="Pfam" id="PF00072">
    <property type="entry name" value="Response_reg"/>
    <property type="match status" value="1"/>
</dbReference>
<dbReference type="Proteomes" id="UP000285882">
    <property type="component" value="Chromosome"/>
</dbReference>
<evidence type="ECO:0000256" key="1">
    <source>
        <dbReference type="PROSITE-ProRule" id="PRU00169"/>
    </source>
</evidence>
<evidence type="ECO:0000313" key="3">
    <source>
        <dbReference type="EMBL" id="QAA23880.1"/>
    </source>
</evidence>
<accession>A0ABX5QB51</accession>
<dbReference type="CDD" id="cd00156">
    <property type="entry name" value="REC"/>
    <property type="match status" value="1"/>
</dbReference>
<protein>
    <submittedName>
        <fullName evidence="3">Response regulator</fullName>
    </submittedName>
</protein>
<dbReference type="PROSITE" id="PS50110">
    <property type="entry name" value="RESPONSE_REGULATORY"/>
    <property type="match status" value="1"/>
</dbReference>